<keyword evidence="2 5" id="KW-0812">Transmembrane</keyword>
<evidence type="ECO:0000256" key="4">
    <source>
        <dbReference type="ARBA" id="ARBA00023136"/>
    </source>
</evidence>
<sequence length="107" mass="11514">MSDTDDGGLQAERTALAWTRTSLAVLANGVLLIIREFSHCSAAVRVETAVLAVGCALTVQLAASRRRRILILGPRSQWLSPRNQVHITGILVLALILIAAVTPFLRS</sequence>
<keyword evidence="4 5" id="KW-0472">Membrane</keyword>
<keyword evidence="3 5" id="KW-1133">Transmembrane helix</keyword>
<proteinExistence type="predicted"/>
<feature type="domain" description="DUF202" evidence="6">
    <location>
        <begin position="8"/>
        <end position="63"/>
    </location>
</feature>
<dbReference type="RefSeq" id="WP_225407628.1">
    <property type="nucleotide sequence ID" value="NZ_JAYJJR010000022.1"/>
</dbReference>
<evidence type="ECO:0000256" key="2">
    <source>
        <dbReference type="ARBA" id="ARBA00022692"/>
    </source>
</evidence>
<dbReference type="EMBL" id="JAYJJR010000022">
    <property type="protein sequence ID" value="MEB3023825.1"/>
    <property type="molecule type" value="Genomic_DNA"/>
</dbReference>
<feature type="transmembrane region" description="Helical" evidence="5">
    <location>
        <begin position="15"/>
        <end position="34"/>
    </location>
</feature>
<organism evidence="7 8">
    <name type="scientific">[Mycobacterium] crassicus</name>
    <dbReference type="NCBI Taxonomy" id="2872309"/>
    <lineage>
        <taxon>Bacteria</taxon>
        <taxon>Bacillati</taxon>
        <taxon>Actinomycetota</taxon>
        <taxon>Actinomycetes</taxon>
        <taxon>Mycobacteriales</taxon>
        <taxon>Mycobacteriaceae</taxon>
        <taxon>Mycolicibacter</taxon>
    </lineage>
</organism>
<evidence type="ECO:0000313" key="7">
    <source>
        <dbReference type="EMBL" id="MEB3023825.1"/>
    </source>
</evidence>
<evidence type="ECO:0000256" key="3">
    <source>
        <dbReference type="ARBA" id="ARBA00022989"/>
    </source>
</evidence>
<feature type="transmembrane region" description="Helical" evidence="5">
    <location>
        <begin position="46"/>
        <end position="64"/>
    </location>
</feature>
<dbReference type="Pfam" id="PF02656">
    <property type="entry name" value="DUF202"/>
    <property type="match status" value="1"/>
</dbReference>
<evidence type="ECO:0000256" key="1">
    <source>
        <dbReference type="ARBA" id="ARBA00004127"/>
    </source>
</evidence>
<evidence type="ECO:0000313" key="8">
    <source>
        <dbReference type="Proteomes" id="UP001299596"/>
    </source>
</evidence>
<protein>
    <submittedName>
        <fullName evidence="7">DUF202 domain-containing protein</fullName>
    </submittedName>
</protein>
<keyword evidence="8" id="KW-1185">Reference proteome</keyword>
<dbReference type="Proteomes" id="UP001299596">
    <property type="component" value="Unassembled WGS sequence"/>
</dbReference>
<gene>
    <name evidence="7" type="ORF">K6T79_22635</name>
</gene>
<name>A0ABU5XNG0_9MYCO</name>
<evidence type="ECO:0000259" key="6">
    <source>
        <dbReference type="Pfam" id="PF02656"/>
    </source>
</evidence>
<comment type="subcellular location">
    <subcellularLocation>
        <location evidence="1">Endomembrane system</location>
        <topology evidence="1">Multi-pass membrane protein</topology>
    </subcellularLocation>
</comment>
<evidence type="ECO:0000256" key="5">
    <source>
        <dbReference type="SAM" id="Phobius"/>
    </source>
</evidence>
<reference evidence="7 8" key="1">
    <citation type="submission" date="2023-12" db="EMBL/GenBank/DDBJ databases">
        <title>Description of new species of Mycobacterium terrae complex isolated from sewage at the Sao Paulo Zoological Park Foundation in Brazil.</title>
        <authorList>
            <person name="Romagnoli C.L."/>
            <person name="Conceicao E.C."/>
            <person name="Machado E."/>
            <person name="Barreto L.B.P.F."/>
            <person name="Sharma A."/>
            <person name="Silva N.M."/>
            <person name="Marques L.E."/>
            <person name="Juliana M.A."/>
            <person name="Lourenco M.C.S."/>
            <person name="Digiampietri L.A."/>
            <person name="Suffys P.N."/>
            <person name="Viana-Niero C."/>
        </authorList>
    </citation>
    <scope>NUCLEOTIDE SEQUENCE [LARGE SCALE GENOMIC DNA]</scope>
    <source>
        <strain evidence="7 8">MYC098</strain>
    </source>
</reference>
<comment type="caution">
    <text evidence="7">The sequence shown here is derived from an EMBL/GenBank/DDBJ whole genome shotgun (WGS) entry which is preliminary data.</text>
</comment>
<dbReference type="InterPro" id="IPR003807">
    <property type="entry name" value="DUF202"/>
</dbReference>
<feature type="transmembrane region" description="Helical" evidence="5">
    <location>
        <begin position="84"/>
        <end position="105"/>
    </location>
</feature>
<accession>A0ABU5XNG0</accession>